<dbReference type="InterPro" id="IPR002645">
    <property type="entry name" value="STAS_dom"/>
</dbReference>
<name>A0A8J3KSY0_9ACTN</name>
<reference evidence="2 3" key="1">
    <citation type="submission" date="2021-01" db="EMBL/GenBank/DDBJ databases">
        <title>Whole genome shotgun sequence of Catellatospora coxensis NBRC 107359.</title>
        <authorList>
            <person name="Komaki H."/>
            <person name="Tamura T."/>
        </authorList>
    </citation>
    <scope>NUCLEOTIDE SEQUENCE [LARGE SCALE GENOMIC DNA]</scope>
    <source>
        <strain evidence="2 3">NBRC 107359</strain>
    </source>
</reference>
<keyword evidence="3" id="KW-1185">Reference proteome</keyword>
<dbReference type="CDD" id="cd07043">
    <property type="entry name" value="STAS_anti-anti-sigma_factors"/>
    <property type="match status" value="1"/>
</dbReference>
<accession>A0A8J3KSY0</accession>
<dbReference type="Proteomes" id="UP000630887">
    <property type="component" value="Unassembled WGS sequence"/>
</dbReference>
<dbReference type="EMBL" id="BONI01000016">
    <property type="protein sequence ID" value="GIG05638.1"/>
    <property type="molecule type" value="Genomic_DNA"/>
</dbReference>
<evidence type="ECO:0000259" key="1">
    <source>
        <dbReference type="PROSITE" id="PS50801"/>
    </source>
</evidence>
<feature type="domain" description="STAS" evidence="1">
    <location>
        <begin position="5"/>
        <end position="97"/>
    </location>
</feature>
<gene>
    <name evidence="2" type="ORF">Cco03nite_23380</name>
</gene>
<dbReference type="PROSITE" id="PS50801">
    <property type="entry name" value="STAS"/>
    <property type="match status" value="1"/>
</dbReference>
<dbReference type="SUPFAM" id="SSF52091">
    <property type="entry name" value="SpoIIaa-like"/>
    <property type="match status" value="1"/>
</dbReference>
<dbReference type="InterPro" id="IPR036513">
    <property type="entry name" value="STAS_dom_sf"/>
</dbReference>
<dbReference type="RefSeq" id="WP_203692071.1">
    <property type="nucleotide sequence ID" value="NZ_BAAALC010000025.1"/>
</dbReference>
<proteinExistence type="predicted"/>
<dbReference type="AlphaFoldDB" id="A0A8J3KSY0"/>
<protein>
    <recommendedName>
        <fullName evidence="1">STAS domain-containing protein</fullName>
    </recommendedName>
</protein>
<evidence type="ECO:0000313" key="3">
    <source>
        <dbReference type="Proteomes" id="UP000630887"/>
    </source>
</evidence>
<evidence type="ECO:0000313" key="2">
    <source>
        <dbReference type="EMBL" id="GIG05638.1"/>
    </source>
</evidence>
<comment type="caution">
    <text evidence="2">The sequence shown here is derived from an EMBL/GenBank/DDBJ whole genome shotgun (WGS) entry which is preliminary data.</text>
</comment>
<dbReference type="Pfam" id="PF01740">
    <property type="entry name" value="STAS"/>
    <property type="match status" value="1"/>
</dbReference>
<sequence length="147" mass="15879">MSERLHLRLHAAAGGLCLDARGRLDGVSRGHLARALKAIFDHLPARRLVLGLYRLDAIDRAGVAALIAAREQARRRGIDFVVCGAQDHVRAALAAVGAGDLLLDGADASLLHLPARLRRRRVRTAGCGCPRPTRPQGRPLRCVRPAR</sequence>
<organism evidence="2 3">
    <name type="scientific">Catellatospora coxensis</name>
    <dbReference type="NCBI Taxonomy" id="310354"/>
    <lineage>
        <taxon>Bacteria</taxon>
        <taxon>Bacillati</taxon>
        <taxon>Actinomycetota</taxon>
        <taxon>Actinomycetes</taxon>
        <taxon>Micromonosporales</taxon>
        <taxon>Micromonosporaceae</taxon>
        <taxon>Catellatospora</taxon>
    </lineage>
</organism>
<dbReference type="Gene3D" id="3.30.750.24">
    <property type="entry name" value="STAS domain"/>
    <property type="match status" value="1"/>
</dbReference>